<dbReference type="RefSeq" id="WP_386056045.1">
    <property type="nucleotide sequence ID" value="NZ_JBHTKL010000001.1"/>
</dbReference>
<dbReference type="Proteomes" id="UP001596990">
    <property type="component" value="Unassembled WGS sequence"/>
</dbReference>
<organism evidence="1 2">
    <name type="scientific">Thalassobacillus hwangdonensis</name>
    <dbReference type="NCBI Taxonomy" id="546108"/>
    <lineage>
        <taxon>Bacteria</taxon>
        <taxon>Bacillati</taxon>
        <taxon>Bacillota</taxon>
        <taxon>Bacilli</taxon>
        <taxon>Bacillales</taxon>
        <taxon>Bacillaceae</taxon>
        <taxon>Thalassobacillus</taxon>
    </lineage>
</organism>
<accession>A0ABW3KYQ7</accession>
<keyword evidence="2" id="KW-1185">Reference proteome</keyword>
<gene>
    <name evidence="1" type="ORF">ACFQ2J_01820</name>
</gene>
<dbReference type="PANTHER" id="PTHR38433">
    <property type="match status" value="1"/>
</dbReference>
<comment type="caution">
    <text evidence="1">The sequence shown here is derived from an EMBL/GenBank/DDBJ whole genome shotgun (WGS) entry which is preliminary data.</text>
</comment>
<name>A0ABW3KYQ7_9BACI</name>
<proteinExistence type="predicted"/>
<dbReference type="EMBL" id="JBHTKL010000001">
    <property type="protein sequence ID" value="MFD1017923.1"/>
    <property type="molecule type" value="Genomic_DNA"/>
</dbReference>
<evidence type="ECO:0000313" key="1">
    <source>
        <dbReference type="EMBL" id="MFD1017923.1"/>
    </source>
</evidence>
<protein>
    <submittedName>
        <fullName evidence="1">DUF1641 domain-containing protein</fullName>
    </submittedName>
</protein>
<dbReference type="InterPro" id="IPR012440">
    <property type="entry name" value="DUF1641"/>
</dbReference>
<dbReference type="PANTHER" id="PTHR38433:SF1">
    <property type="entry name" value="DUF1641 DOMAIN-CONTAINING PROTEIN"/>
    <property type="match status" value="1"/>
</dbReference>
<sequence>MAKSITTIKRKEIPREVKVDQDMQEVKEAISDNKDSILKGIQLLKTLDEGGTLDSVNALSKHKKEAIGYFAKELNKPQYSQVLENLADLVFLLGDIDVKAMRQVTDRVNQGLEAAETEEVTSKTSFLDLAKALKDPEINRSITMMLQFLKGMGKQ</sequence>
<reference evidence="2" key="1">
    <citation type="journal article" date="2019" name="Int. J. Syst. Evol. Microbiol.">
        <title>The Global Catalogue of Microorganisms (GCM) 10K type strain sequencing project: providing services to taxonomists for standard genome sequencing and annotation.</title>
        <authorList>
            <consortium name="The Broad Institute Genomics Platform"/>
            <consortium name="The Broad Institute Genome Sequencing Center for Infectious Disease"/>
            <person name="Wu L."/>
            <person name="Ma J."/>
        </authorList>
    </citation>
    <scope>NUCLEOTIDE SEQUENCE [LARGE SCALE GENOMIC DNA]</scope>
    <source>
        <strain evidence="2">CCUG 56607</strain>
    </source>
</reference>
<dbReference type="Pfam" id="PF07849">
    <property type="entry name" value="DUF1641"/>
    <property type="match status" value="1"/>
</dbReference>
<evidence type="ECO:0000313" key="2">
    <source>
        <dbReference type="Proteomes" id="UP001596990"/>
    </source>
</evidence>